<dbReference type="PANTHER" id="PTHR31490">
    <property type="entry name" value="GLYCOSYL HYDROLASE"/>
    <property type="match status" value="1"/>
</dbReference>
<keyword evidence="5" id="KW-0732">Signal</keyword>
<dbReference type="InterPro" id="IPR017853">
    <property type="entry name" value="GH"/>
</dbReference>
<keyword evidence="8" id="KW-1185">Reference proteome</keyword>
<evidence type="ECO:0000256" key="4">
    <source>
        <dbReference type="ARBA" id="ARBA00023326"/>
    </source>
</evidence>
<evidence type="ECO:0000259" key="6">
    <source>
        <dbReference type="PROSITE" id="PS51760"/>
    </source>
</evidence>
<accession>A0AAN9BGF2</accession>
<evidence type="ECO:0000256" key="3">
    <source>
        <dbReference type="ARBA" id="ARBA00023277"/>
    </source>
</evidence>
<protein>
    <recommendedName>
        <fullName evidence="6">GH10 domain-containing protein</fullName>
    </recommendedName>
</protein>
<dbReference type="InterPro" id="IPR001000">
    <property type="entry name" value="GH10_dom"/>
</dbReference>
<dbReference type="SMART" id="SM00633">
    <property type="entry name" value="Glyco_10"/>
    <property type="match status" value="1"/>
</dbReference>
<dbReference type="InterPro" id="IPR044846">
    <property type="entry name" value="GH10"/>
</dbReference>
<feature type="chain" id="PRO_5042875491" description="GH10 domain-containing protein" evidence="5">
    <location>
        <begin position="22"/>
        <end position="450"/>
    </location>
</feature>
<evidence type="ECO:0000313" key="7">
    <source>
        <dbReference type="EMBL" id="KAK7104676.1"/>
    </source>
</evidence>
<organism evidence="7 8">
    <name type="scientific">Littorina saxatilis</name>
    <dbReference type="NCBI Taxonomy" id="31220"/>
    <lineage>
        <taxon>Eukaryota</taxon>
        <taxon>Metazoa</taxon>
        <taxon>Spiralia</taxon>
        <taxon>Lophotrochozoa</taxon>
        <taxon>Mollusca</taxon>
        <taxon>Gastropoda</taxon>
        <taxon>Caenogastropoda</taxon>
        <taxon>Littorinimorpha</taxon>
        <taxon>Littorinoidea</taxon>
        <taxon>Littorinidae</taxon>
        <taxon>Littorina</taxon>
    </lineage>
</organism>
<comment type="similarity">
    <text evidence="1">Belongs to the glycosyl hydrolase 10 (cellulase F) family.</text>
</comment>
<name>A0AAN9BGF2_9CAEN</name>
<dbReference type="Pfam" id="PF00331">
    <property type="entry name" value="Glyco_hydro_10"/>
    <property type="match status" value="1"/>
</dbReference>
<keyword evidence="3" id="KW-0119">Carbohydrate metabolism</keyword>
<comment type="caution">
    <text evidence="7">The sequence shown here is derived from an EMBL/GenBank/DDBJ whole genome shotgun (WGS) entry which is preliminary data.</text>
</comment>
<feature type="signal peptide" evidence="5">
    <location>
        <begin position="1"/>
        <end position="21"/>
    </location>
</feature>
<sequence length="450" mass="51327">MWRVVLAVLLVISLISGSAQANRLHNAFVEVNYPVKPETSFLAGRTTTSRSRSDPSWRNATDDVIRKIRMNNININVTKAPGMSDSNITLQIIQTRKSFPFGTAVNSDYYNNASQAKYRDFIGKHFTWAVPENSLKWGYIEPVRGQKNYQSGLDMVNGLRSQGLKVRGHNLVWAVPKFVQPWVQALAGEELRQAVKDHVEETMNKTRGLVEHWDVVNENLHGTWYQDRLHDPDYSIEIYRIAHDTDPTVHLFLNDYSVVTGTDTQRYLEEARKFKAANVGLYGMGTQCHFHDNTEPDPDLIKQRLDLLSEAGLHIWVTEMDVGAVDENTRADYYDRALRSLYGHPAVDGILIWGFWDERHWRGEKACLASGDDLTLNAAGRLVFDLLENQWMTHQTHTLSESGDSFTVRAFHGDYELHVILGKKERADLKQTFTLSQGQDVFVKVDITGY</sequence>
<reference evidence="7 8" key="1">
    <citation type="submission" date="2024-02" db="EMBL/GenBank/DDBJ databases">
        <title>Chromosome-scale genome assembly of the rough periwinkle Littorina saxatilis.</title>
        <authorList>
            <person name="De Jode A."/>
            <person name="Faria R."/>
            <person name="Formenti G."/>
            <person name="Sims Y."/>
            <person name="Smith T.P."/>
            <person name="Tracey A."/>
            <person name="Wood J.M.D."/>
            <person name="Zagrodzka Z.B."/>
            <person name="Johannesson K."/>
            <person name="Butlin R.K."/>
            <person name="Leder E.H."/>
        </authorList>
    </citation>
    <scope>NUCLEOTIDE SEQUENCE [LARGE SCALE GENOMIC DNA]</scope>
    <source>
        <strain evidence="7">Snail1</strain>
        <tissue evidence="7">Muscle</tissue>
    </source>
</reference>
<dbReference type="Proteomes" id="UP001374579">
    <property type="component" value="Unassembled WGS sequence"/>
</dbReference>
<dbReference type="EMBL" id="JBAMIC010000008">
    <property type="protein sequence ID" value="KAK7104676.1"/>
    <property type="molecule type" value="Genomic_DNA"/>
</dbReference>
<evidence type="ECO:0000256" key="1">
    <source>
        <dbReference type="ARBA" id="ARBA00007495"/>
    </source>
</evidence>
<proteinExistence type="inferred from homology"/>
<dbReference type="PROSITE" id="PS51760">
    <property type="entry name" value="GH10_2"/>
    <property type="match status" value="1"/>
</dbReference>
<dbReference type="SUPFAM" id="SSF51445">
    <property type="entry name" value="(Trans)glycosidases"/>
    <property type="match status" value="1"/>
</dbReference>
<dbReference type="PANTHER" id="PTHR31490:SF1">
    <property type="entry name" value="ENDO-1,4-BETA-XYLANASE 1"/>
    <property type="match status" value="1"/>
</dbReference>
<dbReference type="GO" id="GO:0000272">
    <property type="term" value="P:polysaccharide catabolic process"/>
    <property type="evidence" value="ECO:0007669"/>
    <property type="project" value="UniProtKB-KW"/>
</dbReference>
<gene>
    <name evidence="7" type="ORF">V1264_019355</name>
</gene>
<evidence type="ECO:0000256" key="2">
    <source>
        <dbReference type="ARBA" id="ARBA00022801"/>
    </source>
</evidence>
<evidence type="ECO:0000256" key="5">
    <source>
        <dbReference type="SAM" id="SignalP"/>
    </source>
</evidence>
<keyword evidence="2" id="KW-0378">Hydrolase</keyword>
<evidence type="ECO:0000313" key="8">
    <source>
        <dbReference type="Proteomes" id="UP001374579"/>
    </source>
</evidence>
<dbReference type="Gene3D" id="3.20.20.80">
    <property type="entry name" value="Glycosidases"/>
    <property type="match status" value="1"/>
</dbReference>
<dbReference type="AlphaFoldDB" id="A0AAN9BGF2"/>
<feature type="domain" description="GH10" evidence="6">
    <location>
        <begin position="86"/>
        <end position="386"/>
    </location>
</feature>
<dbReference type="GO" id="GO:0031176">
    <property type="term" value="F:endo-1,4-beta-xylanase activity"/>
    <property type="evidence" value="ECO:0007669"/>
    <property type="project" value="UniProtKB-ARBA"/>
</dbReference>
<keyword evidence="4" id="KW-0624">Polysaccharide degradation</keyword>
<dbReference type="PRINTS" id="PR00134">
    <property type="entry name" value="GLHYDRLASE10"/>
</dbReference>